<keyword evidence="4" id="KW-0067">ATP-binding</keyword>
<dbReference type="PANTHER" id="PTHR11274:SF0">
    <property type="entry name" value="GENERAL TRANSCRIPTION AND DNA REPAIR FACTOR IIH HELICASE SUBUNIT XPB"/>
    <property type="match status" value="1"/>
</dbReference>
<dbReference type="InterPro" id="IPR050615">
    <property type="entry name" value="ATP-dep_DNA_Helicase"/>
</dbReference>
<feature type="domain" description="ERCC3/RAD25/XPB helicase C-terminal" evidence="5">
    <location>
        <begin position="1"/>
        <end position="65"/>
    </location>
</feature>
<dbReference type="AlphaFoldDB" id="T0MJG1"/>
<dbReference type="HOGENOM" id="CLU_2441417_0_0_1"/>
<keyword evidence="2" id="KW-0378">Hydrolase</keyword>
<keyword evidence="1" id="KW-0547">Nucleotide-binding</keyword>
<sequence length="90" mass="10354">MIFSSKRQQFLVDQGYCFNVITDIPEIQLNENRVYKSKGQQKELLCSVLLASDKEIDSEEEDDEKVGSLRSVSGVDNMAYMEINSKKSRR</sequence>
<evidence type="ECO:0000256" key="3">
    <source>
        <dbReference type="ARBA" id="ARBA00022806"/>
    </source>
</evidence>
<dbReference type="GO" id="GO:0000112">
    <property type="term" value="C:nucleotide-excision repair factor 3 complex"/>
    <property type="evidence" value="ECO:0007669"/>
    <property type="project" value="TreeGrafter"/>
</dbReference>
<dbReference type="EMBL" id="KE647180">
    <property type="protein sequence ID" value="EQB61080.1"/>
    <property type="molecule type" value="Genomic_DNA"/>
</dbReference>
<evidence type="ECO:0000313" key="7">
    <source>
        <dbReference type="Proteomes" id="UP000053780"/>
    </source>
</evidence>
<dbReference type="Pfam" id="PF16203">
    <property type="entry name" value="ERCC3_RAD25_C"/>
    <property type="match status" value="1"/>
</dbReference>
<dbReference type="VEuPathDB" id="MicrosporidiaDB:NAPIS_ORF01351"/>
<dbReference type="GO" id="GO:0006367">
    <property type="term" value="P:transcription initiation at RNA polymerase II promoter"/>
    <property type="evidence" value="ECO:0007669"/>
    <property type="project" value="TreeGrafter"/>
</dbReference>
<dbReference type="OrthoDB" id="3242831at2759"/>
<dbReference type="GO" id="GO:0097550">
    <property type="term" value="C:transcription preinitiation complex"/>
    <property type="evidence" value="ECO:0007669"/>
    <property type="project" value="TreeGrafter"/>
</dbReference>
<dbReference type="GO" id="GO:0005675">
    <property type="term" value="C:transcription factor TFIIH holo complex"/>
    <property type="evidence" value="ECO:0007669"/>
    <property type="project" value="TreeGrafter"/>
</dbReference>
<evidence type="ECO:0000256" key="2">
    <source>
        <dbReference type="ARBA" id="ARBA00022801"/>
    </source>
</evidence>
<evidence type="ECO:0000259" key="5">
    <source>
        <dbReference type="Pfam" id="PF16203"/>
    </source>
</evidence>
<name>T0MJG1_9MICR</name>
<dbReference type="Proteomes" id="UP000053780">
    <property type="component" value="Unassembled WGS sequence"/>
</dbReference>
<accession>T0MJG1</accession>
<proteinExistence type="predicted"/>
<reference evidence="6 7" key="1">
    <citation type="journal article" date="2013" name="BMC Genomics">
        <title>Genome sequencing and comparative genomics of honey bee microsporidia, Nosema apis reveal novel insights into host-parasite interactions.</title>
        <authorList>
            <person name="Chen Yp."/>
            <person name="Pettis J.S."/>
            <person name="Zhao Y."/>
            <person name="Liu X."/>
            <person name="Tallon L.J."/>
            <person name="Sadzewicz L.D."/>
            <person name="Li R."/>
            <person name="Zheng H."/>
            <person name="Huang S."/>
            <person name="Zhang X."/>
            <person name="Hamilton M.C."/>
            <person name="Pernal S.F."/>
            <person name="Melathopoulos A.P."/>
            <person name="Yan X."/>
            <person name="Evans J.D."/>
        </authorList>
    </citation>
    <scope>NUCLEOTIDE SEQUENCE [LARGE SCALE GENOMIC DNA]</scope>
    <source>
        <strain evidence="6 7">BRL 01</strain>
    </source>
</reference>
<dbReference type="InterPro" id="IPR032438">
    <property type="entry name" value="ERCC3_RAD25_C"/>
</dbReference>
<keyword evidence="7" id="KW-1185">Reference proteome</keyword>
<protein>
    <submittedName>
        <fullName evidence="6">Dna repair helicase rad25</fullName>
    </submittedName>
</protein>
<gene>
    <name evidence="6" type="ORF">NAPIS_ORF01351</name>
</gene>
<evidence type="ECO:0000256" key="1">
    <source>
        <dbReference type="ARBA" id="ARBA00022741"/>
    </source>
</evidence>
<organism evidence="6 7">
    <name type="scientific">Vairimorpha apis BRL 01</name>
    <dbReference type="NCBI Taxonomy" id="1037528"/>
    <lineage>
        <taxon>Eukaryota</taxon>
        <taxon>Fungi</taxon>
        <taxon>Fungi incertae sedis</taxon>
        <taxon>Microsporidia</taxon>
        <taxon>Nosematidae</taxon>
        <taxon>Vairimorpha</taxon>
    </lineage>
</organism>
<dbReference type="GO" id="GO:0016787">
    <property type="term" value="F:hydrolase activity"/>
    <property type="evidence" value="ECO:0007669"/>
    <property type="project" value="UniProtKB-KW"/>
</dbReference>
<keyword evidence="3 6" id="KW-0347">Helicase</keyword>
<dbReference type="GO" id="GO:0005524">
    <property type="term" value="F:ATP binding"/>
    <property type="evidence" value="ECO:0007669"/>
    <property type="project" value="UniProtKB-KW"/>
</dbReference>
<dbReference type="GO" id="GO:0043138">
    <property type="term" value="F:3'-5' DNA helicase activity"/>
    <property type="evidence" value="ECO:0007669"/>
    <property type="project" value="TreeGrafter"/>
</dbReference>
<evidence type="ECO:0000256" key="4">
    <source>
        <dbReference type="ARBA" id="ARBA00022840"/>
    </source>
</evidence>
<dbReference type="PANTHER" id="PTHR11274">
    <property type="entry name" value="RAD25/XP-B DNA REPAIR HELICASE"/>
    <property type="match status" value="1"/>
</dbReference>
<evidence type="ECO:0000313" key="6">
    <source>
        <dbReference type="EMBL" id="EQB61080.1"/>
    </source>
</evidence>